<dbReference type="PANTHER" id="PTHR45809">
    <property type="entry name" value="VIRAL IAP-ASSOCIATED FACTOR HOMOLOG"/>
    <property type="match status" value="1"/>
</dbReference>
<keyword evidence="2" id="KW-0175">Coiled coil</keyword>
<proteinExistence type="inferred from homology"/>
<dbReference type="KEGG" id="lak:106170479"/>
<accession>A0A1S3J5W2</accession>
<dbReference type="Pfam" id="PF02114">
    <property type="entry name" value="Phosducin"/>
    <property type="match status" value="1"/>
</dbReference>
<evidence type="ECO:0000313" key="5">
    <source>
        <dbReference type="RefSeq" id="XP_013405807.1"/>
    </source>
</evidence>
<protein>
    <submittedName>
        <fullName evidence="5">Phosducin-like protein 3</fullName>
    </submittedName>
</protein>
<dbReference type="GO" id="GO:0006457">
    <property type="term" value="P:protein folding"/>
    <property type="evidence" value="ECO:0007669"/>
    <property type="project" value="TreeGrafter"/>
</dbReference>
<dbReference type="OMA" id="VQYRYGN"/>
<reference evidence="5" key="1">
    <citation type="submission" date="2025-08" db="UniProtKB">
        <authorList>
            <consortium name="RefSeq"/>
        </authorList>
    </citation>
    <scope>IDENTIFICATION</scope>
    <source>
        <tissue evidence="5">Gonads</tissue>
    </source>
</reference>
<dbReference type="RefSeq" id="XP_013405807.1">
    <property type="nucleotide sequence ID" value="XM_013550353.1"/>
</dbReference>
<feature type="domain" description="Phosducin" evidence="3">
    <location>
        <begin position="40"/>
        <end position="208"/>
    </location>
</feature>
<evidence type="ECO:0000256" key="2">
    <source>
        <dbReference type="SAM" id="Coils"/>
    </source>
</evidence>
<organism evidence="4 5">
    <name type="scientific">Lingula anatina</name>
    <name type="common">Brachiopod</name>
    <name type="synonym">Lingula unguis</name>
    <dbReference type="NCBI Taxonomy" id="7574"/>
    <lineage>
        <taxon>Eukaryota</taxon>
        <taxon>Metazoa</taxon>
        <taxon>Spiralia</taxon>
        <taxon>Lophotrochozoa</taxon>
        <taxon>Brachiopoda</taxon>
        <taxon>Linguliformea</taxon>
        <taxon>Lingulata</taxon>
        <taxon>Lingulida</taxon>
        <taxon>Linguloidea</taxon>
        <taxon>Lingulidae</taxon>
        <taxon>Lingula</taxon>
    </lineage>
</organism>
<evidence type="ECO:0000256" key="1">
    <source>
        <dbReference type="ARBA" id="ARBA00009686"/>
    </source>
</evidence>
<dbReference type="SUPFAM" id="SSF52833">
    <property type="entry name" value="Thioredoxin-like"/>
    <property type="match status" value="1"/>
</dbReference>
<dbReference type="GO" id="GO:0005737">
    <property type="term" value="C:cytoplasm"/>
    <property type="evidence" value="ECO:0007669"/>
    <property type="project" value="TreeGrafter"/>
</dbReference>
<dbReference type="PANTHER" id="PTHR45809:SF3">
    <property type="entry name" value="VIRAL IAP-ASSOCIATED FACTOR HOMOLOG"/>
    <property type="match status" value="1"/>
</dbReference>
<keyword evidence="4" id="KW-1185">Reference proteome</keyword>
<dbReference type="FunCoup" id="A0A1S3J5W2">
    <property type="interactions" value="1987"/>
</dbReference>
<evidence type="ECO:0000313" key="4">
    <source>
        <dbReference type="Proteomes" id="UP000085678"/>
    </source>
</evidence>
<comment type="similarity">
    <text evidence="1">Belongs to the phosducin family.</text>
</comment>
<dbReference type="OrthoDB" id="45518at2759"/>
<dbReference type="InterPro" id="IPR051498">
    <property type="entry name" value="Phosducin-like_chap/apop_reg"/>
</dbReference>
<evidence type="ECO:0000259" key="3">
    <source>
        <dbReference type="Pfam" id="PF02114"/>
    </source>
</evidence>
<gene>
    <name evidence="5" type="primary">LOC106170479</name>
</gene>
<dbReference type="InterPro" id="IPR024253">
    <property type="entry name" value="Phosducin_thioredoxin-like_dom"/>
</dbReference>
<dbReference type="AlphaFoldDB" id="A0A1S3J5W2"/>
<dbReference type="Gene3D" id="3.40.30.10">
    <property type="entry name" value="Glutaredoxin"/>
    <property type="match status" value="1"/>
</dbReference>
<dbReference type="STRING" id="7574.A0A1S3J5W2"/>
<dbReference type="GeneID" id="106170479"/>
<dbReference type="Proteomes" id="UP000085678">
    <property type="component" value="Unplaced"/>
</dbReference>
<sequence length="244" mass="28128">MQDPNEDTEWNDVLRAKGIIPPKPQETEMTEEDIVNMVESAIQEKSEGKPMDKMTLDELDDIEDEIDEEEERIFEQYRKQRMAEMRAAQMKAKFGEVREITKADYVDEVNKAGDGVWVVLHIYKDSIPLCKLLNQHLSLLARKNPQVKFLKSISSLCIPNYPDKNLPTIFLYFEGDLKKQWVGPLNFGGMNFKCDELEWMLAKAGVLETELEAPPKPEVKDVMNIAIKQSTINDTNSDDDNDWN</sequence>
<feature type="coiled-coil region" evidence="2">
    <location>
        <begin position="52"/>
        <end position="79"/>
    </location>
</feature>
<name>A0A1S3J5W2_LINAN</name>
<dbReference type="InterPro" id="IPR036249">
    <property type="entry name" value="Thioredoxin-like_sf"/>
</dbReference>
<dbReference type="InParanoid" id="A0A1S3J5W2"/>
<dbReference type="CDD" id="cd02988">
    <property type="entry name" value="Phd_like_VIAF"/>
    <property type="match status" value="1"/>
</dbReference>